<reference evidence="2 3" key="1">
    <citation type="submission" date="2018-01" db="EMBL/GenBank/DDBJ databases">
        <title>Complete genome sequence of Salinigranum rubrum GX10T, an extremely halophilic archaeon isolated from a marine solar saltern.</title>
        <authorList>
            <person name="Han S."/>
        </authorList>
    </citation>
    <scope>NUCLEOTIDE SEQUENCE [LARGE SCALE GENOMIC DNA]</scope>
    <source>
        <strain evidence="2 3">GX10</strain>
    </source>
</reference>
<evidence type="ECO:0000313" key="2">
    <source>
        <dbReference type="EMBL" id="AUV80816.1"/>
    </source>
</evidence>
<proteinExistence type="predicted"/>
<evidence type="ECO:0000313" key="3">
    <source>
        <dbReference type="Proteomes" id="UP000236584"/>
    </source>
</evidence>
<evidence type="ECO:0000256" key="1">
    <source>
        <dbReference type="SAM" id="MobiDB-lite"/>
    </source>
</evidence>
<sequence length="103" mass="11095">MTSGQRTDDSAGACRRTSGVVGSRELGGCDTAVREDVWSVHSVLSTVESRRTGGCLRSRFDELGVEHEVYVYGGANHAFAGAGRASSPRRCVIEDTRAPQEHR</sequence>
<dbReference type="AlphaFoldDB" id="A0A2I8VFW5"/>
<feature type="region of interest" description="Disordered" evidence="1">
    <location>
        <begin position="1"/>
        <end position="25"/>
    </location>
</feature>
<dbReference type="KEGG" id="srub:C2R22_03375"/>
<keyword evidence="3" id="KW-1185">Reference proteome</keyword>
<organism evidence="2 3">
    <name type="scientific">Salinigranum rubrum</name>
    <dbReference type="NCBI Taxonomy" id="755307"/>
    <lineage>
        <taxon>Archaea</taxon>
        <taxon>Methanobacteriati</taxon>
        <taxon>Methanobacteriota</taxon>
        <taxon>Stenosarchaea group</taxon>
        <taxon>Halobacteria</taxon>
        <taxon>Halobacteriales</taxon>
        <taxon>Haloferacaceae</taxon>
        <taxon>Salinigranum</taxon>
    </lineage>
</organism>
<protein>
    <submittedName>
        <fullName evidence="2">Uncharacterized protein</fullName>
    </submittedName>
</protein>
<accession>A0A2I8VFW5</accession>
<dbReference type="Proteomes" id="UP000236584">
    <property type="component" value="Chromosome"/>
</dbReference>
<gene>
    <name evidence="2" type="ORF">C2R22_03375</name>
</gene>
<dbReference type="EMBL" id="CP026309">
    <property type="protein sequence ID" value="AUV80816.1"/>
    <property type="molecule type" value="Genomic_DNA"/>
</dbReference>
<name>A0A2I8VFW5_9EURY</name>